<accession>A0A814L1D5</accession>
<name>A0A814L1D5_9BILA</name>
<reference evidence="2" key="1">
    <citation type="submission" date="2021-02" db="EMBL/GenBank/DDBJ databases">
        <authorList>
            <person name="Nowell W R."/>
        </authorList>
    </citation>
    <scope>NUCLEOTIDE SEQUENCE</scope>
    <source>
        <strain evidence="2">Ploen Becks lab</strain>
    </source>
</reference>
<feature type="compositionally biased region" description="Basic and acidic residues" evidence="1">
    <location>
        <begin position="11"/>
        <end position="21"/>
    </location>
</feature>
<protein>
    <submittedName>
        <fullName evidence="2">Uncharacterized protein</fullName>
    </submittedName>
</protein>
<keyword evidence="3" id="KW-1185">Reference proteome</keyword>
<comment type="caution">
    <text evidence="2">The sequence shown here is derived from an EMBL/GenBank/DDBJ whole genome shotgun (WGS) entry which is preliminary data.</text>
</comment>
<evidence type="ECO:0000313" key="2">
    <source>
        <dbReference type="EMBL" id="CAF1059660.1"/>
    </source>
</evidence>
<dbReference type="EMBL" id="CAJNOC010005706">
    <property type="protein sequence ID" value="CAF1059660.1"/>
    <property type="molecule type" value="Genomic_DNA"/>
</dbReference>
<evidence type="ECO:0000256" key="1">
    <source>
        <dbReference type="SAM" id="MobiDB-lite"/>
    </source>
</evidence>
<dbReference type="AlphaFoldDB" id="A0A814L1D5"/>
<sequence>MKNLQKIPNEINERKREKKQVEIQTVKKAKKSEDDLISKCVEDNVHQPRQIEIEKSSDSRLEFFSCKA</sequence>
<organism evidence="2 3">
    <name type="scientific">Brachionus calyciflorus</name>
    <dbReference type="NCBI Taxonomy" id="104777"/>
    <lineage>
        <taxon>Eukaryota</taxon>
        <taxon>Metazoa</taxon>
        <taxon>Spiralia</taxon>
        <taxon>Gnathifera</taxon>
        <taxon>Rotifera</taxon>
        <taxon>Eurotatoria</taxon>
        <taxon>Monogononta</taxon>
        <taxon>Pseudotrocha</taxon>
        <taxon>Ploima</taxon>
        <taxon>Brachionidae</taxon>
        <taxon>Brachionus</taxon>
    </lineage>
</organism>
<evidence type="ECO:0000313" key="3">
    <source>
        <dbReference type="Proteomes" id="UP000663879"/>
    </source>
</evidence>
<proteinExistence type="predicted"/>
<feature type="region of interest" description="Disordered" evidence="1">
    <location>
        <begin position="1"/>
        <end position="23"/>
    </location>
</feature>
<gene>
    <name evidence="2" type="ORF">OXX778_LOCUS19221</name>
</gene>
<dbReference type="Proteomes" id="UP000663879">
    <property type="component" value="Unassembled WGS sequence"/>
</dbReference>